<keyword evidence="4 9" id="KW-0812">Transmembrane</keyword>
<feature type="short sequence motif" description="TonB box" evidence="10">
    <location>
        <begin position="51"/>
        <end position="57"/>
    </location>
</feature>
<evidence type="ECO:0000256" key="10">
    <source>
        <dbReference type="PROSITE-ProRule" id="PRU10143"/>
    </source>
</evidence>
<dbReference type="PROSITE" id="PS00430">
    <property type="entry name" value="TONB_DEPENDENT_REC_1"/>
    <property type="match status" value="1"/>
</dbReference>
<evidence type="ECO:0000256" key="1">
    <source>
        <dbReference type="ARBA" id="ARBA00004571"/>
    </source>
</evidence>
<feature type="signal peptide" evidence="12">
    <location>
        <begin position="1"/>
        <end position="38"/>
    </location>
</feature>
<dbReference type="Pfam" id="PF00593">
    <property type="entry name" value="TonB_dep_Rec_b-barrel"/>
    <property type="match status" value="1"/>
</dbReference>
<keyword evidence="16" id="KW-1185">Reference proteome</keyword>
<evidence type="ECO:0000256" key="4">
    <source>
        <dbReference type="ARBA" id="ARBA00022692"/>
    </source>
</evidence>
<evidence type="ECO:0000256" key="2">
    <source>
        <dbReference type="ARBA" id="ARBA00022448"/>
    </source>
</evidence>
<comment type="similarity">
    <text evidence="9 11">Belongs to the TonB-dependent receptor family.</text>
</comment>
<feature type="domain" description="TonB-dependent receptor-like beta-barrel" evidence="13">
    <location>
        <begin position="370"/>
        <end position="926"/>
    </location>
</feature>
<dbReference type="PANTHER" id="PTHR47234:SF2">
    <property type="entry name" value="TONB-DEPENDENT RECEPTOR"/>
    <property type="match status" value="1"/>
</dbReference>
<dbReference type="InterPro" id="IPR000531">
    <property type="entry name" value="Beta-barrel_TonB"/>
</dbReference>
<name>A0A9X4BGA8_9GAMM</name>
<feature type="chain" id="PRO_5040833619" evidence="12">
    <location>
        <begin position="39"/>
        <end position="965"/>
    </location>
</feature>
<evidence type="ECO:0000256" key="7">
    <source>
        <dbReference type="ARBA" id="ARBA00023136"/>
    </source>
</evidence>
<dbReference type="GO" id="GO:0009279">
    <property type="term" value="C:cell outer membrane"/>
    <property type="evidence" value="ECO:0007669"/>
    <property type="project" value="UniProtKB-SubCell"/>
</dbReference>
<evidence type="ECO:0000259" key="14">
    <source>
        <dbReference type="Pfam" id="PF07715"/>
    </source>
</evidence>
<keyword evidence="8 9" id="KW-0998">Cell outer membrane</keyword>
<dbReference type="PANTHER" id="PTHR47234">
    <property type="match status" value="1"/>
</dbReference>
<dbReference type="Gene3D" id="2.40.170.20">
    <property type="entry name" value="TonB-dependent receptor, beta-barrel domain"/>
    <property type="match status" value="1"/>
</dbReference>
<evidence type="ECO:0000256" key="8">
    <source>
        <dbReference type="ARBA" id="ARBA00023237"/>
    </source>
</evidence>
<dbReference type="Gene3D" id="2.170.130.10">
    <property type="entry name" value="TonB-dependent receptor, plug domain"/>
    <property type="match status" value="1"/>
</dbReference>
<sequence>MLNSSLPRAVRTALGGSFAGAGAALAALAGGAALPAFAQDAGSANTDKLETIVVTGSRIRRVDLETASPVFVLDKSQIEKTGKLTIGDLLQSTPAVAGGATATNPAVNNGGGTGASTIDLRGLGPQRTLVLVNGRRLTGPAPDVNAIPVNLIERVEVLKDGASAVYGSDAIGGVVNFILRKDYQGAEVAVDYGIADKDDGQRQGFSATFGHASDKGSVMIGLNYHKQDEVLARDRDFSKDAIYLSSGVASAAGSSRTPRGRVFLPDDILARYGGCDDGAGSVTRVPGAAGTSLDDYRCYDGAVDSYNFQAVGNRELTPQERGSLFVVGNYRLSDSVEAYVEAFYNRTSSSFAIAPLPFDARSDNVIISAQNMYNPFGVDFGRSGPNDSGNSFFLRLEALGNRAASAGTDTVQTNMGLRGGIGDTSWQWDANFTFGRTSLVQRFTGYLYQPGLSAALGPSFRDANGNPTCGTPDAPIAACIPINPFNPETTPAGFAALSAPYTNRTTVIQREIDVNANGELFELPAGVVSLAVGGTYRKEYQNFVPDFLVIAQGPDFTNCFLAQDACTSPINGGFNVKEAYGEMFIPVLRDVAFAKTLNVTLGSRYSKYSTFGNTTNSKIGLEWRPIDDLLFRATIAEVFRAPTVSNLFSAPASNSPTFRDPCIGLTTPVGVNANIDRACANVPRDGSFEGPPNGQTTGLVSGNPNLKPEAGKAFTWGLVYDPSWLEGASLSMDVWRFALNDNISALDVNTVATQCYNAGNLCEFIHRFSADGQVFYIDQPTLNLGRLDAKGLDFGIKYRLPETPIGNFRFSIDTTYVAKFDQLIRDQAGNPTGVIHAAGHFNRQLGNYARWRGLGTIGWDLGNFDASWTTRYVHGFQLGSLRPDGDSADGTFPNVVVKYGASTYHNFQFGYAIEPINARVELGVDNAFDKQPPILFQNNVTNGNTDPVTFDTVGRYYWARFSVKF</sequence>
<comment type="caution">
    <text evidence="15">The sequence shown here is derived from an EMBL/GenBank/DDBJ whole genome shotgun (WGS) entry which is preliminary data.</text>
</comment>
<keyword evidence="3 9" id="KW-1134">Transmembrane beta strand</keyword>
<proteinExistence type="inferred from homology"/>
<dbReference type="RefSeq" id="WP_263543718.1">
    <property type="nucleotide sequence ID" value="NZ_JAOVZO020000001.1"/>
</dbReference>
<dbReference type="InterPro" id="IPR039426">
    <property type="entry name" value="TonB-dep_rcpt-like"/>
</dbReference>
<dbReference type="PROSITE" id="PS52016">
    <property type="entry name" value="TONB_DEPENDENT_REC_3"/>
    <property type="match status" value="1"/>
</dbReference>
<evidence type="ECO:0000313" key="15">
    <source>
        <dbReference type="EMBL" id="MDC8011261.1"/>
    </source>
</evidence>
<evidence type="ECO:0000256" key="9">
    <source>
        <dbReference type="PROSITE-ProRule" id="PRU01360"/>
    </source>
</evidence>
<gene>
    <name evidence="15" type="ORF">OD750_001730</name>
</gene>
<dbReference type="SUPFAM" id="SSF56935">
    <property type="entry name" value="Porins"/>
    <property type="match status" value="1"/>
</dbReference>
<dbReference type="Pfam" id="PF07715">
    <property type="entry name" value="Plug"/>
    <property type="match status" value="1"/>
</dbReference>
<evidence type="ECO:0000313" key="16">
    <source>
        <dbReference type="Proteomes" id="UP001139971"/>
    </source>
</evidence>
<accession>A0A9X4BGA8</accession>
<comment type="subcellular location">
    <subcellularLocation>
        <location evidence="1 9">Cell outer membrane</location>
        <topology evidence="1 9">Multi-pass membrane protein</topology>
    </subcellularLocation>
</comment>
<evidence type="ECO:0000256" key="12">
    <source>
        <dbReference type="SAM" id="SignalP"/>
    </source>
</evidence>
<evidence type="ECO:0000256" key="11">
    <source>
        <dbReference type="RuleBase" id="RU003357"/>
    </source>
</evidence>
<evidence type="ECO:0000259" key="13">
    <source>
        <dbReference type="Pfam" id="PF00593"/>
    </source>
</evidence>
<keyword evidence="15" id="KW-0675">Receptor</keyword>
<keyword evidence="2 9" id="KW-0813">Transport</keyword>
<dbReference type="EMBL" id="JAOVZO020000001">
    <property type="protein sequence ID" value="MDC8011261.1"/>
    <property type="molecule type" value="Genomic_DNA"/>
</dbReference>
<dbReference type="InterPro" id="IPR037066">
    <property type="entry name" value="Plug_dom_sf"/>
</dbReference>
<dbReference type="InterPro" id="IPR036942">
    <property type="entry name" value="Beta-barrel_TonB_sf"/>
</dbReference>
<reference evidence="15" key="1">
    <citation type="submission" date="2023-02" db="EMBL/GenBank/DDBJ databases">
        <title>Tahibacter soli sp. nov. isolated from soil.</title>
        <authorList>
            <person name="Baek J.H."/>
            <person name="Lee J.K."/>
            <person name="Choi D.G."/>
            <person name="Jeon C.O."/>
        </authorList>
    </citation>
    <scope>NUCLEOTIDE SEQUENCE</scope>
    <source>
        <strain evidence="15">BL</strain>
    </source>
</reference>
<keyword evidence="5 12" id="KW-0732">Signal</keyword>
<evidence type="ECO:0000256" key="5">
    <source>
        <dbReference type="ARBA" id="ARBA00022729"/>
    </source>
</evidence>
<feature type="domain" description="TonB-dependent receptor plug" evidence="14">
    <location>
        <begin position="65"/>
        <end position="174"/>
    </location>
</feature>
<evidence type="ECO:0000256" key="3">
    <source>
        <dbReference type="ARBA" id="ARBA00022452"/>
    </source>
</evidence>
<dbReference type="AlphaFoldDB" id="A0A9X4BGA8"/>
<evidence type="ECO:0000256" key="6">
    <source>
        <dbReference type="ARBA" id="ARBA00023077"/>
    </source>
</evidence>
<dbReference type="Proteomes" id="UP001139971">
    <property type="component" value="Unassembled WGS sequence"/>
</dbReference>
<keyword evidence="7 9" id="KW-0472">Membrane</keyword>
<dbReference type="InterPro" id="IPR010916">
    <property type="entry name" value="TonB_box_CS"/>
</dbReference>
<dbReference type="InterPro" id="IPR012910">
    <property type="entry name" value="Plug_dom"/>
</dbReference>
<organism evidence="15 16">
    <name type="scientific">Tahibacter soli</name>
    <dbReference type="NCBI Taxonomy" id="2983605"/>
    <lineage>
        <taxon>Bacteria</taxon>
        <taxon>Pseudomonadati</taxon>
        <taxon>Pseudomonadota</taxon>
        <taxon>Gammaproteobacteria</taxon>
        <taxon>Lysobacterales</taxon>
        <taxon>Rhodanobacteraceae</taxon>
        <taxon>Tahibacter</taxon>
    </lineage>
</organism>
<protein>
    <submittedName>
        <fullName evidence="15">TonB-dependent receptor</fullName>
    </submittedName>
</protein>
<keyword evidence="6 10" id="KW-0798">TonB box</keyword>